<protein>
    <submittedName>
        <fullName evidence="2">Uncharacterized protein</fullName>
    </submittedName>
</protein>
<dbReference type="GeneID" id="17271803"/>
<dbReference type="RefSeq" id="XP_005778687.1">
    <property type="nucleotide sequence ID" value="XM_005778630.1"/>
</dbReference>
<dbReference type="AlphaFoldDB" id="A0A0D3JRX3"/>
<evidence type="ECO:0000313" key="3">
    <source>
        <dbReference type="Proteomes" id="UP000013827"/>
    </source>
</evidence>
<feature type="region of interest" description="Disordered" evidence="1">
    <location>
        <begin position="108"/>
        <end position="129"/>
    </location>
</feature>
<dbReference type="HOGENOM" id="CLU_1113048_0_0_1"/>
<dbReference type="KEGG" id="ehx:EMIHUDRAFT_115117"/>
<dbReference type="PaxDb" id="2903-EOD26258"/>
<dbReference type="Proteomes" id="UP000013827">
    <property type="component" value="Unassembled WGS sequence"/>
</dbReference>
<keyword evidence="3" id="KW-1185">Reference proteome</keyword>
<reference evidence="2" key="2">
    <citation type="submission" date="2024-10" db="UniProtKB">
        <authorList>
            <consortium name="EnsemblProtists"/>
        </authorList>
    </citation>
    <scope>IDENTIFICATION</scope>
</reference>
<accession>A0A0D3JRX3</accession>
<reference evidence="3" key="1">
    <citation type="journal article" date="2013" name="Nature">
        <title>Pan genome of the phytoplankton Emiliania underpins its global distribution.</title>
        <authorList>
            <person name="Read B.A."/>
            <person name="Kegel J."/>
            <person name="Klute M.J."/>
            <person name="Kuo A."/>
            <person name="Lefebvre S.C."/>
            <person name="Maumus F."/>
            <person name="Mayer C."/>
            <person name="Miller J."/>
            <person name="Monier A."/>
            <person name="Salamov A."/>
            <person name="Young J."/>
            <person name="Aguilar M."/>
            <person name="Claverie J.M."/>
            <person name="Frickenhaus S."/>
            <person name="Gonzalez K."/>
            <person name="Herman E.K."/>
            <person name="Lin Y.C."/>
            <person name="Napier J."/>
            <person name="Ogata H."/>
            <person name="Sarno A.F."/>
            <person name="Shmutz J."/>
            <person name="Schroeder D."/>
            <person name="de Vargas C."/>
            <person name="Verret F."/>
            <person name="von Dassow P."/>
            <person name="Valentin K."/>
            <person name="Van de Peer Y."/>
            <person name="Wheeler G."/>
            <person name="Dacks J.B."/>
            <person name="Delwiche C.F."/>
            <person name="Dyhrman S.T."/>
            <person name="Glockner G."/>
            <person name="John U."/>
            <person name="Richards T."/>
            <person name="Worden A.Z."/>
            <person name="Zhang X."/>
            <person name="Grigoriev I.V."/>
            <person name="Allen A.E."/>
            <person name="Bidle K."/>
            <person name="Borodovsky M."/>
            <person name="Bowler C."/>
            <person name="Brownlee C."/>
            <person name="Cock J.M."/>
            <person name="Elias M."/>
            <person name="Gladyshev V.N."/>
            <person name="Groth M."/>
            <person name="Guda C."/>
            <person name="Hadaegh A."/>
            <person name="Iglesias-Rodriguez M.D."/>
            <person name="Jenkins J."/>
            <person name="Jones B.M."/>
            <person name="Lawson T."/>
            <person name="Leese F."/>
            <person name="Lindquist E."/>
            <person name="Lobanov A."/>
            <person name="Lomsadze A."/>
            <person name="Malik S.B."/>
            <person name="Marsh M.E."/>
            <person name="Mackinder L."/>
            <person name="Mock T."/>
            <person name="Mueller-Roeber B."/>
            <person name="Pagarete A."/>
            <person name="Parker M."/>
            <person name="Probert I."/>
            <person name="Quesneville H."/>
            <person name="Raines C."/>
            <person name="Rensing S.A."/>
            <person name="Riano-Pachon D.M."/>
            <person name="Richier S."/>
            <person name="Rokitta S."/>
            <person name="Shiraiwa Y."/>
            <person name="Soanes D.M."/>
            <person name="van der Giezen M."/>
            <person name="Wahlund T.M."/>
            <person name="Williams B."/>
            <person name="Wilson W."/>
            <person name="Wolfe G."/>
            <person name="Wurch L.L."/>
        </authorList>
    </citation>
    <scope>NUCLEOTIDE SEQUENCE</scope>
</reference>
<sequence>MATFGTSTTCQIGEDGRTATARTSGTECAFAYSSEPLGGGFHRWTLAVQRAPPEEGGEAPAGWGVCIGVVADGAPTKRLPAASRAPLAPTAAGGAGVVSGVHLDAAAAEGGRRRRGSAAGVEAGSGAAPRAWGWNPSSRAIFAAADPRQWGFPVVTLPAPAVVAGAAAGEEAGAGAAAVAVTVCVDLGKEGAKGAPTRSLYVGVEGQPLQRVVLPLPRDVRLWVQLLPGCGGVEVQRYERFGLINSLIHY</sequence>
<proteinExistence type="predicted"/>
<organism evidence="2 3">
    <name type="scientific">Emiliania huxleyi (strain CCMP1516)</name>
    <dbReference type="NCBI Taxonomy" id="280463"/>
    <lineage>
        <taxon>Eukaryota</taxon>
        <taxon>Haptista</taxon>
        <taxon>Haptophyta</taxon>
        <taxon>Prymnesiophyceae</taxon>
        <taxon>Isochrysidales</taxon>
        <taxon>Noelaerhabdaceae</taxon>
        <taxon>Emiliania</taxon>
    </lineage>
</organism>
<name>A0A0D3JRX3_EMIH1</name>
<dbReference type="EnsemblProtists" id="EOD26258">
    <property type="protein sequence ID" value="EOD26258"/>
    <property type="gene ID" value="EMIHUDRAFT_115117"/>
</dbReference>
<evidence type="ECO:0000256" key="1">
    <source>
        <dbReference type="SAM" id="MobiDB-lite"/>
    </source>
</evidence>
<feature type="compositionally biased region" description="Low complexity" evidence="1">
    <location>
        <begin position="117"/>
        <end position="128"/>
    </location>
</feature>
<evidence type="ECO:0000313" key="2">
    <source>
        <dbReference type="EnsemblProtists" id="EOD26258"/>
    </source>
</evidence>